<dbReference type="OrthoDB" id="6625921at2759"/>
<evidence type="ECO:0000256" key="1">
    <source>
        <dbReference type="SAM" id="Phobius"/>
    </source>
</evidence>
<evidence type="ECO:0000313" key="2">
    <source>
        <dbReference type="EMBL" id="VVC25971.1"/>
    </source>
</evidence>
<keyword evidence="1" id="KW-0472">Membrane</keyword>
<keyword evidence="1" id="KW-0812">Transmembrane</keyword>
<reference evidence="2 3" key="1">
    <citation type="submission" date="2019-08" db="EMBL/GenBank/DDBJ databases">
        <authorList>
            <person name="Alioto T."/>
            <person name="Alioto T."/>
            <person name="Gomez Garrido J."/>
        </authorList>
    </citation>
    <scope>NUCLEOTIDE SEQUENCE [LARGE SCALE GENOMIC DNA]</scope>
</reference>
<proteinExistence type="predicted"/>
<keyword evidence="3" id="KW-1185">Reference proteome</keyword>
<sequence>MRILHAVTAIEDYGVFRKKIASASAAYTLCSGVAFGYGTVTAAKALFLRPPPVPVTDFNRALLSFAGAAFLAPSLIVPAVMWFETDKLQAYLQEWQRFQVGRPPPE</sequence>
<organism evidence="2 3">
    <name type="scientific">Cinara cedri</name>
    <dbReference type="NCBI Taxonomy" id="506608"/>
    <lineage>
        <taxon>Eukaryota</taxon>
        <taxon>Metazoa</taxon>
        <taxon>Ecdysozoa</taxon>
        <taxon>Arthropoda</taxon>
        <taxon>Hexapoda</taxon>
        <taxon>Insecta</taxon>
        <taxon>Pterygota</taxon>
        <taxon>Neoptera</taxon>
        <taxon>Paraneoptera</taxon>
        <taxon>Hemiptera</taxon>
        <taxon>Sternorrhyncha</taxon>
        <taxon>Aphidomorpha</taxon>
        <taxon>Aphidoidea</taxon>
        <taxon>Aphididae</taxon>
        <taxon>Lachninae</taxon>
        <taxon>Cinara</taxon>
    </lineage>
</organism>
<keyword evidence="1" id="KW-1133">Transmembrane helix</keyword>
<name>A0A5E4M847_9HEMI</name>
<dbReference type="Proteomes" id="UP000325440">
    <property type="component" value="Unassembled WGS sequence"/>
</dbReference>
<dbReference type="EMBL" id="CABPRJ010000023">
    <property type="protein sequence ID" value="VVC25971.1"/>
    <property type="molecule type" value="Genomic_DNA"/>
</dbReference>
<evidence type="ECO:0000313" key="3">
    <source>
        <dbReference type="Proteomes" id="UP000325440"/>
    </source>
</evidence>
<dbReference type="AlphaFoldDB" id="A0A5E4M847"/>
<gene>
    <name evidence="2" type="ORF">CINCED_3A007717</name>
</gene>
<feature type="transmembrane region" description="Helical" evidence="1">
    <location>
        <begin position="20"/>
        <end position="40"/>
    </location>
</feature>
<protein>
    <submittedName>
        <fullName evidence="2">Uncharacterized protein</fullName>
    </submittedName>
</protein>
<accession>A0A5E4M847</accession>
<feature type="transmembrane region" description="Helical" evidence="1">
    <location>
        <begin position="60"/>
        <end position="83"/>
    </location>
</feature>